<organism evidence="1 2">
    <name type="scientific">Blastopirellula marina</name>
    <dbReference type="NCBI Taxonomy" id="124"/>
    <lineage>
        <taxon>Bacteria</taxon>
        <taxon>Pseudomonadati</taxon>
        <taxon>Planctomycetota</taxon>
        <taxon>Planctomycetia</taxon>
        <taxon>Pirellulales</taxon>
        <taxon>Pirellulaceae</taxon>
        <taxon>Blastopirellula</taxon>
    </lineage>
</organism>
<evidence type="ECO:0000313" key="1">
    <source>
        <dbReference type="EMBL" id="PQO33371.1"/>
    </source>
</evidence>
<evidence type="ECO:0000313" key="2">
    <source>
        <dbReference type="Proteomes" id="UP000240009"/>
    </source>
</evidence>
<dbReference type="RefSeq" id="WP_105353078.1">
    <property type="nucleotide sequence ID" value="NZ_PUIA01000035.1"/>
</dbReference>
<dbReference type="EMBL" id="PUIA01000035">
    <property type="protein sequence ID" value="PQO33371.1"/>
    <property type="molecule type" value="Genomic_DNA"/>
</dbReference>
<comment type="caution">
    <text evidence="1">The sequence shown here is derived from an EMBL/GenBank/DDBJ whole genome shotgun (WGS) entry which is preliminary data.</text>
</comment>
<protein>
    <submittedName>
        <fullName evidence="1">Uncharacterized protein</fullName>
    </submittedName>
</protein>
<gene>
    <name evidence="1" type="ORF">C5Y96_11010</name>
</gene>
<reference evidence="1 2" key="1">
    <citation type="submission" date="2018-02" db="EMBL/GenBank/DDBJ databases">
        <title>Comparative genomes isolates from brazilian mangrove.</title>
        <authorList>
            <person name="Araujo J.E."/>
            <person name="Taketani R.G."/>
            <person name="Silva M.C.P."/>
            <person name="Loureco M.V."/>
            <person name="Andreote F.D."/>
        </authorList>
    </citation>
    <scope>NUCLEOTIDE SEQUENCE [LARGE SCALE GENOMIC DNA]</scope>
    <source>
        <strain evidence="1 2">HEX-2 MGV</strain>
    </source>
</reference>
<dbReference type="Proteomes" id="UP000240009">
    <property type="component" value="Unassembled WGS sequence"/>
</dbReference>
<name>A0A2S8FMI0_9BACT</name>
<accession>A0A2S8FMI0</accession>
<proteinExistence type="predicted"/>
<sequence>MLSKVVVLETFTFDIGTITRNNLPGGVNWSGTAILEVKNVTAEGIGSYGINGIFALTRPVGANNFTITLDGNVTEVIDDG</sequence>
<dbReference type="AlphaFoldDB" id="A0A2S8FMI0"/>